<dbReference type="AlphaFoldDB" id="A0A182NXX6"/>
<dbReference type="Proteomes" id="UP000075884">
    <property type="component" value="Unassembled WGS sequence"/>
</dbReference>
<evidence type="ECO:0000313" key="3">
    <source>
        <dbReference type="Proteomes" id="UP000075884"/>
    </source>
</evidence>
<reference evidence="3" key="1">
    <citation type="submission" date="2013-03" db="EMBL/GenBank/DDBJ databases">
        <title>The Genome Sequence of Anopheles dirus WRAIR2.</title>
        <authorList>
            <consortium name="The Broad Institute Genomics Platform"/>
            <person name="Neafsey D.E."/>
            <person name="Walton C."/>
            <person name="Walker B."/>
            <person name="Young S.K."/>
            <person name="Zeng Q."/>
            <person name="Gargeya S."/>
            <person name="Fitzgerald M."/>
            <person name="Haas B."/>
            <person name="Abouelleil A."/>
            <person name="Allen A.W."/>
            <person name="Alvarado L."/>
            <person name="Arachchi H.M."/>
            <person name="Berlin A.M."/>
            <person name="Chapman S.B."/>
            <person name="Gainer-Dewar J."/>
            <person name="Goldberg J."/>
            <person name="Griggs A."/>
            <person name="Gujja S."/>
            <person name="Hansen M."/>
            <person name="Howarth C."/>
            <person name="Imamovic A."/>
            <person name="Ireland A."/>
            <person name="Larimer J."/>
            <person name="McCowan C."/>
            <person name="Murphy C."/>
            <person name="Pearson M."/>
            <person name="Poon T.W."/>
            <person name="Priest M."/>
            <person name="Roberts A."/>
            <person name="Saif S."/>
            <person name="Shea T."/>
            <person name="Sisk P."/>
            <person name="Sykes S."/>
            <person name="Wortman J."/>
            <person name="Nusbaum C."/>
            <person name="Birren B."/>
        </authorList>
    </citation>
    <scope>NUCLEOTIDE SEQUENCE [LARGE SCALE GENOMIC DNA]</scope>
    <source>
        <strain evidence="3">WRAIR2</strain>
    </source>
</reference>
<reference evidence="2" key="2">
    <citation type="submission" date="2020-05" db="UniProtKB">
        <authorList>
            <consortium name="EnsemblMetazoa"/>
        </authorList>
    </citation>
    <scope>IDENTIFICATION</scope>
    <source>
        <strain evidence="2">WRAIR2</strain>
    </source>
</reference>
<dbReference type="VEuPathDB" id="VectorBase:ADIR014692"/>
<organism evidence="2 3">
    <name type="scientific">Anopheles dirus</name>
    <dbReference type="NCBI Taxonomy" id="7168"/>
    <lineage>
        <taxon>Eukaryota</taxon>
        <taxon>Metazoa</taxon>
        <taxon>Ecdysozoa</taxon>
        <taxon>Arthropoda</taxon>
        <taxon>Hexapoda</taxon>
        <taxon>Insecta</taxon>
        <taxon>Pterygota</taxon>
        <taxon>Neoptera</taxon>
        <taxon>Endopterygota</taxon>
        <taxon>Diptera</taxon>
        <taxon>Nematocera</taxon>
        <taxon>Culicoidea</taxon>
        <taxon>Culicidae</taxon>
        <taxon>Anophelinae</taxon>
        <taxon>Anopheles</taxon>
    </lineage>
</organism>
<dbReference type="EnsemblMetazoa" id="ADIR014692-RA">
    <property type="protein sequence ID" value="ADIR014692-PA"/>
    <property type="gene ID" value="ADIR014692"/>
</dbReference>
<name>A0A182NXX6_9DIPT</name>
<evidence type="ECO:0000256" key="1">
    <source>
        <dbReference type="SAM" id="MobiDB-lite"/>
    </source>
</evidence>
<protein>
    <submittedName>
        <fullName evidence="2">Uncharacterized protein</fullName>
    </submittedName>
</protein>
<feature type="region of interest" description="Disordered" evidence="1">
    <location>
        <begin position="36"/>
        <end position="73"/>
    </location>
</feature>
<sequence length="119" mass="13696">TERNGLSATLLRVFVARRTRLPEVRVLTRTPRPRCKLQTTFGGRESEEQILQRRRSGAGPTSARRKQKQNNIKNHTLTCGRLQRKRTHPHTRTCTRCVDKSWPRNVKPLAAEVVVGCAW</sequence>
<proteinExistence type="predicted"/>
<accession>A0A182NXX6</accession>
<keyword evidence="3" id="KW-1185">Reference proteome</keyword>
<evidence type="ECO:0000313" key="2">
    <source>
        <dbReference type="EnsemblMetazoa" id="ADIR014692-PA"/>
    </source>
</evidence>